<feature type="compositionally biased region" description="Low complexity" evidence="1">
    <location>
        <begin position="154"/>
        <end position="179"/>
    </location>
</feature>
<proteinExistence type="predicted"/>
<dbReference type="Pfam" id="PF06677">
    <property type="entry name" value="Auto_anti-p27"/>
    <property type="match status" value="1"/>
</dbReference>
<feature type="compositionally biased region" description="Low complexity" evidence="1">
    <location>
        <begin position="119"/>
        <end position="128"/>
    </location>
</feature>
<name>A0AAD3DVD6_9CHLO</name>
<feature type="region of interest" description="Disordered" evidence="1">
    <location>
        <begin position="25"/>
        <end position="105"/>
    </location>
</feature>
<dbReference type="InterPro" id="IPR009563">
    <property type="entry name" value="SSSCA1"/>
</dbReference>
<comment type="caution">
    <text evidence="2">The sequence shown here is derived from an EMBL/GenBank/DDBJ whole genome shotgun (WGS) entry which is preliminary data.</text>
</comment>
<sequence length="231" mass="23599">MVPLMRERHSEERLCVNCKTTFVIDGQGLRPTSAPSPPAAAPGKPPAQPPAAQEDTTRLHAAPAAAEAAAAEEEESREGVMEDAGEGEGEDGEVPYDPLADPRLGPFAASTEKAAAAAPAGGTVSVADGDGGKDAGGGGGGGDSSAKRCRLDLPAGGQQQQQQPGPTPAAAAAPSTSPSRPDVAELLSTKMLQGWALLDKYCPRCSTVLVRSRATRRMFCVACDAWVLQEG</sequence>
<evidence type="ECO:0000313" key="2">
    <source>
        <dbReference type="EMBL" id="GFR46546.1"/>
    </source>
</evidence>
<dbReference type="EMBL" id="BMAR01000014">
    <property type="protein sequence ID" value="GFR46546.1"/>
    <property type="molecule type" value="Genomic_DNA"/>
</dbReference>
<organism evidence="2 3">
    <name type="scientific">Astrephomene gubernaculifera</name>
    <dbReference type="NCBI Taxonomy" id="47775"/>
    <lineage>
        <taxon>Eukaryota</taxon>
        <taxon>Viridiplantae</taxon>
        <taxon>Chlorophyta</taxon>
        <taxon>core chlorophytes</taxon>
        <taxon>Chlorophyceae</taxon>
        <taxon>CS clade</taxon>
        <taxon>Chlamydomonadales</taxon>
        <taxon>Astrephomenaceae</taxon>
        <taxon>Astrephomene</taxon>
    </lineage>
</organism>
<dbReference type="PANTHER" id="PTHR16537:SF1">
    <property type="entry name" value="PROTEIN ZNRD2"/>
    <property type="match status" value="1"/>
</dbReference>
<feature type="non-terminal residue" evidence="2">
    <location>
        <position position="231"/>
    </location>
</feature>
<feature type="compositionally biased region" description="Gly residues" evidence="1">
    <location>
        <begin position="134"/>
        <end position="143"/>
    </location>
</feature>
<feature type="compositionally biased region" description="Acidic residues" evidence="1">
    <location>
        <begin position="70"/>
        <end position="94"/>
    </location>
</feature>
<dbReference type="AlphaFoldDB" id="A0AAD3DVD6"/>
<feature type="compositionally biased region" description="Pro residues" evidence="1">
    <location>
        <begin position="34"/>
        <end position="49"/>
    </location>
</feature>
<accession>A0AAD3DVD6</accession>
<evidence type="ECO:0000256" key="1">
    <source>
        <dbReference type="SAM" id="MobiDB-lite"/>
    </source>
</evidence>
<protein>
    <submittedName>
        <fullName evidence="2">Uncharacterized protein</fullName>
    </submittedName>
</protein>
<feature type="region of interest" description="Disordered" evidence="1">
    <location>
        <begin position="119"/>
        <end position="182"/>
    </location>
</feature>
<dbReference type="InterPro" id="IPR051888">
    <property type="entry name" value="UPF0148_domain"/>
</dbReference>
<dbReference type="PANTHER" id="PTHR16537">
    <property type="entry name" value="SJOEGREN SYNDROME/SCLERODERMA AUTOANTIGEN 1"/>
    <property type="match status" value="1"/>
</dbReference>
<keyword evidence="3" id="KW-1185">Reference proteome</keyword>
<reference evidence="2 3" key="1">
    <citation type="journal article" date="2021" name="Sci. Rep.">
        <title>Genome sequencing of the multicellular alga Astrephomene provides insights into convergent evolution of germ-soma differentiation.</title>
        <authorList>
            <person name="Yamashita S."/>
            <person name="Yamamoto K."/>
            <person name="Matsuzaki R."/>
            <person name="Suzuki S."/>
            <person name="Yamaguchi H."/>
            <person name="Hirooka S."/>
            <person name="Minakuchi Y."/>
            <person name="Miyagishima S."/>
            <person name="Kawachi M."/>
            <person name="Toyoda A."/>
            <person name="Nozaki H."/>
        </authorList>
    </citation>
    <scope>NUCLEOTIDE SEQUENCE [LARGE SCALE GENOMIC DNA]</scope>
    <source>
        <strain evidence="2 3">NIES-4017</strain>
    </source>
</reference>
<evidence type="ECO:0000313" key="3">
    <source>
        <dbReference type="Proteomes" id="UP001054857"/>
    </source>
</evidence>
<gene>
    <name evidence="2" type="ORF">Agub_g8140</name>
</gene>
<dbReference type="Proteomes" id="UP001054857">
    <property type="component" value="Unassembled WGS sequence"/>
</dbReference>